<comment type="function">
    <text evidence="10">Catalyzes the oxidation of L-aspartate to iminoaspartate, the first step in the de novo biosynthesis of NAD(+).</text>
</comment>
<evidence type="ECO:0000256" key="2">
    <source>
        <dbReference type="ARBA" id="ARBA00004950"/>
    </source>
</evidence>
<dbReference type="Pfam" id="PF00890">
    <property type="entry name" value="FAD_binding_2"/>
    <property type="match status" value="1"/>
</dbReference>
<feature type="domain" description="Fumarate reductase/succinate dehydrogenase flavoprotein-like C-terminal" evidence="15">
    <location>
        <begin position="434"/>
        <end position="508"/>
    </location>
</feature>
<keyword evidence="9 13" id="KW-0560">Oxidoreductase</keyword>
<evidence type="ECO:0000313" key="16">
    <source>
        <dbReference type="EMBL" id="WOC12066.1"/>
    </source>
</evidence>
<comment type="cofactor">
    <cofactor evidence="1 13">
        <name>FAD</name>
        <dbReference type="ChEBI" id="CHEBI:57692"/>
    </cofactor>
</comment>
<evidence type="ECO:0000259" key="14">
    <source>
        <dbReference type="Pfam" id="PF00890"/>
    </source>
</evidence>
<evidence type="ECO:0000256" key="10">
    <source>
        <dbReference type="ARBA" id="ARBA00029426"/>
    </source>
</evidence>
<dbReference type="Gene3D" id="1.20.58.100">
    <property type="entry name" value="Fumarate reductase/succinate dehydrogenase flavoprotein-like, C-terminal domain"/>
    <property type="match status" value="1"/>
</dbReference>
<keyword evidence="7 13" id="KW-0662">Pyridine nucleotide biosynthesis</keyword>
<dbReference type="FunFam" id="3.90.700.10:FF:000002">
    <property type="entry name" value="L-aspartate oxidase"/>
    <property type="match status" value="1"/>
</dbReference>
<evidence type="ECO:0000256" key="4">
    <source>
        <dbReference type="ARBA" id="ARBA00012173"/>
    </source>
</evidence>
<dbReference type="SUPFAM" id="SSF56425">
    <property type="entry name" value="Succinate dehydrogenase/fumarate reductase flavoprotein, catalytic domain"/>
    <property type="match status" value="1"/>
</dbReference>
<dbReference type="SUPFAM" id="SSF51905">
    <property type="entry name" value="FAD/NAD(P)-binding domain"/>
    <property type="match status" value="1"/>
</dbReference>
<comment type="subcellular location">
    <subcellularLocation>
        <location evidence="13">Cytoplasm</location>
    </subcellularLocation>
</comment>
<reference evidence="16" key="1">
    <citation type="submission" date="2023-06" db="EMBL/GenBank/DDBJ databases">
        <title>Gordonia sp. nov. and Pseudochrobactrum sp. nov., two species isolated from the burying beetle Nicrophorus vespilloides.</title>
        <authorList>
            <person name="Poehlein A."/>
            <person name="Guzman J."/>
            <person name="Daniel R."/>
            <person name="Vilcinskas A."/>
        </authorList>
    </citation>
    <scope>NUCLEOTIDE SEQUENCE</scope>
    <source>
        <strain evidence="16">MP11Mi</strain>
    </source>
</reference>
<keyword evidence="6 13" id="KW-0285">Flavoprotein</keyword>
<dbReference type="PANTHER" id="PTHR42716:SF2">
    <property type="entry name" value="L-ASPARTATE OXIDASE, CHLOROPLASTIC"/>
    <property type="match status" value="1"/>
</dbReference>
<proteinExistence type="inferred from homology"/>
<evidence type="ECO:0000256" key="1">
    <source>
        <dbReference type="ARBA" id="ARBA00001974"/>
    </source>
</evidence>
<dbReference type="InterPro" id="IPR037099">
    <property type="entry name" value="Fum_R/Succ_DH_flav-like_C_sf"/>
</dbReference>
<gene>
    <name evidence="16" type="primary">nadB</name>
    <name evidence="16" type="ORF">MP11Mi_11480</name>
</gene>
<evidence type="ECO:0000259" key="15">
    <source>
        <dbReference type="Pfam" id="PF02910"/>
    </source>
</evidence>
<dbReference type="PRINTS" id="PR00411">
    <property type="entry name" value="PNDRDTASEI"/>
</dbReference>
<dbReference type="RefSeq" id="WP_420041326.1">
    <property type="nucleotide sequence ID" value="NZ_CP128986.1"/>
</dbReference>
<dbReference type="EC" id="1.4.3.16" evidence="4 12"/>
<sequence>MTATQRRADLVVIGAGIAGLTAALSAAERGLDVVVLNKGSRWDPTRSATAHAEHSTSTFYAQGGIAVVDPAVPEDSIGLHLADTLAAGAGLADSVATEPILADGWSAVTQLVRRGADFDSAHGHFLRTREGGHSVRRIIHAGGDATGARVQSALGVAIAGATPVAVVNDSWAADVLTDRGEVVGAAYVQDGVRAVVWAPTVLIATGGVGHVYAATTNPAGATGDGIALALRAGAAVADLEFVQFHPTMLYVPGARGRRTLVSEAVRGEGGRLVDAAGRSVTDGVHRLGDLAPRDVVARAVRAAMERTGADSVYLDITGVDDFENRFPTVTAGVRASGLDIGAGRLPVVPGAHYVCGGIVTDIDGRTCVAGLLAAGEVARTGLHGANRLASNSLLEGLVMGRRAAAQAAERAGRPVSEVEVPDLGVAQALDRTVLQDAMSARVALDRDAKGLAEVADLLSEGPERARCDLQASEDAALAITAKAIVAAAQAREESRGCHARADFPDRSATGVSRSFALVGGELVPVAERPVSQEAGVSARS</sequence>
<dbReference type="GO" id="GO:0008734">
    <property type="term" value="F:L-aspartate oxidase activity"/>
    <property type="evidence" value="ECO:0007669"/>
    <property type="project" value="UniProtKB-UniRule"/>
</dbReference>
<evidence type="ECO:0000256" key="7">
    <source>
        <dbReference type="ARBA" id="ARBA00022642"/>
    </source>
</evidence>
<dbReference type="InterPro" id="IPR036188">
    <property type="entry name" value="FAD/NAD-bd_sf"/>
</dbReference>
<dbReference type="InterPro" id="IPR005288">
    <property type="entry name" value="NadB"/>
</dbReference>
<dbReference type="InterPro" id="IPR015939">
    <property type="entry name" value="Fum_Rdtase/Succ_DH_flav-like_C"/>
</dbReference>
<dbReference type="InterPro" id="IPR003953">
    <property type="entry name" value="FAD-dep_OxRdtase_2_FAD-bd"/>
</dbReference>
<evidence type="ECO:0000256" key="5">
    <source>
        <dbReference type="ARBA" id="ARBA00021901"/>
    </source>
</evidence>
<dbReference type="NCBIfam" id="TIGR00551">
    <property type="entry name" value="nadB"/>
    <property type="match status" value="1"/>
</dbReference>
<comment type="pathway">
    <text evidence="2 13">Cofactor biosynthesis; NAD(+) biosynthesis; iminoaspartate from L-aspartate (oxidase route): step 1/1.</text>
</comment>
<comment type="catalytic activity">
    <reaction evidence="11">
        <text>L-aspartate + O2 = iminosuccinate + H2O2</text>
        <dbReference type="Rhea" id="RHEA:25876"/>
        <dbReference type="ChEBI" id="CHEBI:15379"/>
        <dbReference type="ChEBI" id="CHEBI:16240"/>
        <dbReference type="ChEBI" id="CHEBI:29991"/>
        <dbReference type="ChEBI" id="CHEBI:77875"/>
        <dbReference type="EC" id="1.4.3.16"/>
    </reaction>
    <physiologicalReaction direction="left-to-right" evidence="11">
        <dbReference type="Rhea" id="RHEA:25877"/>
    </physiologicalReaction>
</comment>
<dbReference type="GO" id="GO:0034628">
    <property type="term" value="P:'de novo' NAD+ biosynthetic process from L-aspartate"/>
    <property type="evidence" value="ECO:0007669"/>
    <property type="project" value="TreeGrafter"/>
</dbReference>
<evidence type="ECO:0000256" key="9">
    <source>
        <dbReference type="ARBA" id="ARBA00023002"/>
    </source>
</evidence>
<dbReference type="PANTHER" id="PTHR42716">
    <property type="entry name" value="L-ASPARTATE OXIDASE"/>
    <property type="match status" value="1"/>
</dbReference>
<organism evidence="16">
    <name type="scientific">Gordonia sp. MP11Mi</name>
    <dbReference type="NCBI Taxonomy" id="3022769"/>
    <lineage>
        <taxon>Bacteria</taxon>
        <taxon>Bacillati</taxon>
        <taxon>Actinomycetota</taxon>
        <taxon>Actinomycetes</taxon>
        <taxon>Mycobacteriales</taxon>
        <taxon>Gordoniaceae</taxon>
        <taxon>Gordonia</taxon>
    </lineage>
</organism>
<dbReference type="Pfam" id="PF02910">
    <property type="entry name" value="Succ_DH_flav_C"/>
    <property type="match status" value="1"/>
</dbReference>
<evidence type="ECO:0000256" key="8">
    <source>
        <dbReference type="ARBA" id="ARBA00022827"/>
    </source>
</evidence>
<evidence type="ECO:0000256" key="12">
    <source>
        <dbReference type="NCBIfam" id="TIGR00551"/>
    </source>
</evidence>
<evidence type="ECO:0000256" key="6">
    <source>
        <dbReference type="ARBA" id="ARBA00022630"/>
    </source>
</evidence>
<evidence type="ECO:0000256" key="11">
    <source>
        <dbReference type="ARBA" id="ARBA00048305"/>
    </source>
</evidence>
<dbReference type="Gene3D" id="3.90.700.10">
    <property type="entry name" value="Succinate dehydrogenase/fumarate reductase flavoprotein, catalytic domain"/>
    <property type="match status" value="1"/>
</dbReference>
<protein>
    <recommendedName>
        <fullName evidence="5 12">L-aspartate oxidase</fullName>
        <ecNumber evidence="4 12">1.4.3.16</ecNumber>
    </recommendedName>
</protein>
<dbReference type="EMBL" id="CP128986">
    <property type="protein sequence ID" value="WOC12066.1"/>
    <property type="molecule type" value="Genomic_DNA"/>
</dbReference>
<keyword evidence="8 13" id="KW-0274">FAD</keyword>
<dbReference type="InterPro" id="IPR027477">
    <property type="entry name" value="Succ_DH/fumarate_Rdtase_cat_sf"/>
</dbReference>
<name>A0AA97CTC9_9ACTN</name>
<evidence type="ECO:0000256" key="13">
    <source>
        <dbReference type="RuleBase" id="RU362049"/>
    </source>
</evidence>
<accession>A0AA97CTC9</accession>
<dbReference type="Gene3D" id="3.50.50.60">
    <property type="entry name" value="FAD/NAD(P)-binding domain"/>
    <property type="match status" value="1"/>
</dbReference>
<dbReference type="AlphaFoldDB" id="A0AA97CTC9"/>
<dbReference type="SUPFAM" id="SSF46977">
    <property type="entry name" value="Succinate dehydrogenase/fumarate reductase flavoprotein C-terminal domain"/>
    <property type="match status" value="1"/>
</dbReference>
<feature type="domain" description="FAD-dependent oxidoreductase 2 FAD-binding" evidence="14">
    <location>
        <begin position="9"/>
        <end position="393"/>
    </location>
</feature>
<dbReference type="GO" id="GO:0033765">
    <property type="term" value="F:steroid dehydrogenase activity, acting on the CH-CH group of donors"/>
    <property type="evidence" value="ECO:0007669"/>
    <property type="project" value="UniProtKB-ARBA"/>
</dbReference>
<dbReference type="GO" id="GO:0005737">
    <property type="term" value="C:cytoplasm"/>
    <property type="evidence" value="ECO:0007669"/>
    <property type="project" value="UniProtKB-SubCell"/>
</dbReference>
<evidence type="ECO:0000256" key="3">
    <source>
        <dbReference type="ARBA" id="ARBA00008562"/>
    </source>
</evidence>
<dbReference type="PRINTS" id="PR00368">
    <property type="entry name" value="FADPNR"/>
</dbReference>
<comment type="similarity">
    <text evidence="3 13">Belongs to the FAD-dependent oxidoreductase 2 family. NadB subfamily.</text>
</comment>